<keyword evidence="2" id="KW-1185">Reference proteome</keyword>
<evidence type="ECO:0000313" key="2">
    <source>
        <dbReference type="Proteomes" id="UP000475249"/>
    </source>
</evidence>
<sequence length="134" mass="15557">MKVCSNNIGQRVRRLRTEVYVKTQEEFVTMINGYLSQRKLLDGEGKFTQNTMARLETLNSITSAKLTHLMNFLYDTKGINPAWVMLDRNETLPPYLEKSGGEIDPLALQSNIREHQQQIDECLELFMRFMGLKL</sequence>
<reference evidence="1 2" key="1">
    <citation type="submission" date="2020-01" db="EMBL/GenBank/DDBJ databases">
        <title>Bacteria diversity of Porities sp.</title>
        <authorList>
            <person name="Wang G."/>
        </authorList>
    </citation>
    <scope>NUCLEOTIDE SEQUENCE [LARGE SCALE GENOMIC DNA]</scope>
    <source>
        <strain evidence="1 2">R33</strain>
    </source>
</reference>
<organism evidence="1 2">
    <name type="scientific">Poritiphilus flavus</name>
    <dbReference type="NCBI Taxonomy" id="2697053"/>
    <lineage>
        <taxon>Bacteria</taxon>
        <taxon>Pseudomonadati</taxon>
        <taxon>Bacteroidota</taxon>
        <taxon>Flavobacteriia</taxon>
        <taxon>Flavobacteriales</taxon>
        <taxon>Flavobacteriaceae</taxon>
        <taxon>Poritiphilus</taxon>
    </lineage>
</organism>
<name>A0A6L9EBU6_9FLAO</name>
<gene>
    <name evidence="1" type="ORF">GTQ38_09400</name>
</gene>
<evidence type="ECO:0000313" key="1">
    <source>
        <dbReference type="EMBL" id="NAS12216.1"/>
    </source>
</evidence>
<dbReference type="AlphaFoldDB" id="A0A6L9EBU6"/>
<dbReference type="RefSeq" id="WP_161435259.1">
    <property type="nucleotide sequence ID" value="NZ_WXYO01000004.1"/>
</dbReference>
<protein>
    <submittedName>
        <fullName evidence="1">Uncharacterized protein</fullName>
    </submittedName>
</protein>
<proteinExistence type="predicted"/>
<comment type="caution">
    <text evidence="1">The sequence shown here is derived from an EMBL/GenBank/DDBJ whole genome shotgun (WGS) entry which is preliminary data.</text>
</comment>
<dbReference type="EMBL" id="WXYO01000004">
    <property type="protein sequence ID" value="NAS12216.1"/>
    <property type="molecule type" value="Genomic_DNA"/>
</dbReference>
<accession>A0A6L9EBU6</accession>
<dbReference type="Proteomes" id="UP000475249">
    <property type="component" value="Unassembled WGS sequence"/>
</dbReference>